<proteinExistence type="predicted"/>
<accession>A0AC35ETE1</accession>
<evidence type="ECO:0000313" key="1">
    <source>
        <dbReference type="Proteomes" id="UP000887580"/>
    </source>
</evidence>
<name>A0AC35ETE1_9BILA</name>
<dbReference type="WBParaSite" id="PS1159_v2.g10546.t1">
    <property type="protein sequence ID" value="PS1159_v2.g10546.t1"/>
    <property type="gene ID" value="PS1159_v2.g10546"/>
</dbReference>
<evidence type="ECO:0000313" key="2">
    <source>
        <dbReference type="WBParaSite" id="PS1159_v2.g10546.t1"/>
    </source>
</evidence>
<sequence>MTQDMFQEHYTPILVSAAKKCIAFPESNQPRILSANWNCVDGTVEIINSATGKTVAAEPSRLCRLLTYTRFQGVMQAHYPQFVSIPYTKLKMESYLYVQSAITLKRALQRNGFGIWPVKGPSAAMAGLRAKATDFTSDEM</sequence>
<protein>
    <submittedName>
        <fullName evidence="2">A to I editase domain-containing protein</fullName>
    </submittedName>
</protein>
<organism evidence="1 2">
    <name type="scientific">Panagrolaimus sp. PS1159</name>
    <dbReference type="NCBI Taxonomy" id="55785"/>
    <lineage>
        <taxon>Eukaryota</taxon>
        <taxon>Metazoa</taxon>
        <taxon>Ecdysozoa</taxon>
        <taxon>Nematoda</taxon>
        <taxon>Chromadorea</taxon>
        <taxon>Rhabditida</taxon>
        <taxon>Tylenchina</taxon>
        <taxon>Panagrolaimomorpha</taxon>
        <taxon>Panagrolaimoidea</taxon>
        <taxon>Panagrolaimidae</taxon>
        <taxon>Panagrolaimus</taxon>
    </lineage>
</organism>
<reference evidence="2" key="1">
    <citation type="submission" date="2022-11" db="UniProtKB">
        <authorList>
            <consortium name="WormBaseParasite"/>
        </authorList>
    </citation>
    <scope>IDENTIFICATION</scope>
</reference>
<dbReference type="Proteomes" id="UP000887580">
    <property type="component" value="Unplaced"/>
</dbReference>